<evidence type="ECO:0000313" key="2">
    <source>
        <dbReference type="EMBL" id="EGO22657.1"/>
    </source>
</evidence>
<sequence>MSNLPSFSRAMSPSLLANASTYLSIADNDAGGHAGRILTIGLCFFVLIAVKRAELQWFRERLSLETNYVAVSEAIESVETSLKETHKIPSNAADPTQAWVVNPAVTRTAKNLTKDLPSILSCVVHIERARDMEQRNREEAKKNLKDATDVKMGDAQQDDEGARIAAEVNKQVQKAVAAQSRPRTNISSSDYQETISANVHTVLGKCSRTIEPAKLRTRSRLAKFKHMWNEVSHAHQLCKSEWWPGDDSAYPAGKIPSPWLPDTWQHDARWLERAQRRRETLQEMNIHHTLDAMAGKTFFSRTYTFRPSHVAFWVSVQKQGTFGP</sequence>
<gene>
    <name evidence="2" type="ORF">SERLADRAFT_410087</name>
</gene>
<accession>F8P3C6</accession>
<name>F8P3C6_SERL9</name>
<organism>
    <name type="scientific">Serpula lacrymans var. lacrymans (strain S7.9)</name>
    <name type="common">Dry rot fungus</name>
    <dbReference type="NCBI Taxonomy" id="578457"/>
    <lineage>
        <taxon>Eukaryota</taxon>
        <taxon>Fungi</taxon>
        <taxon>Dikarya</taxon>
        <taxon>Basidiomycota</taxon>
        <taxon>Agaricomycotina</taxon>
        <taxon>Agaricomycetes</taxon>
        <taxon>Agaricomycetidae</taxon>
        <taxon>Boletales</taxon>
        <taxon>Coniophorineae</taxon>
        <taxon>Serpulaceae</taxon>
        <taxon>Serpula</taxon>
    </lineage>
</organism>
<reference evidence="2" key="1">
    <citation type="submission" date="2011-04" db="EMBL/GenBank/DDBJ databases">
        <title>Evolution of plant cell wall degrading machinery underlies the functional diversity of forest fungi.</title>
        <authorList>
            <consortium name="US DOE Joint Genome Institute (JGI-PGF)"/>
            <person name="Eastwood D.C."/>
            <person name="Floudas D."/>
            <person name="Binder M."/>
            <person name="Majcherczyk A."/>
            <person name="Schneider P."/>
            <person name="Aerts A."/>
            <person name="Asiegbu F.O."/>
            <person name="Baker S.E."/>
            <person name="Barry K."/>
            <person name="Bendiksby M."/>
            <person name="Blumentritt M."/>
            <person name="Coutinho P.M."/>
            <person name="Cullen D."/>
            <person name="Cullen D."/>
            <person name="Gathman A."/>
            <person name="Goodell B."/>
            <person name="Henrissat B."/>
            <person name="Ihrmark K."/>
            <person name="Kauserud H."/>
            <person name="Kohler A."/>
            <person name="LaButti K."/>
            <person name="Lapidus A."/>
            <person name="Lavin J.L."/>
            <person name="Lee Y.-H."/>
            <person name="Lindquist E."/>
            <person name="Lilly W."/>
            <person name="Lucas S."/>
            <person name="Morin E."/>
            <person name="Murat C."/>
            <person name="Oguiza J.A."/>
            <person name="Park J."/>
            <person name="Pisabarro A.G."/>
            <person name="Riley R."/>
            <person name="Rosling A."/>
            <person name="Salamov A."/>
            <person name="Schmidt O."/>
            <person name="Schmutz J."/>
            <person name="Skrede I."/>
            <person name="Stenlid J."/>
            <person name="Wiebenga A."/>
            <person name="Xie X."/>
            <person name="Kues U."/>
            <person name="Hibbett D.S."/>
            <person name="Hoffmeister D."/>
            <person name="Hogberg N."/>
            <person name="Martin F."/>
            <person name="Grigoriev I.V."/>
            <person name="Watkinson S.C."/>
        </authorList>
    </citation>
    <scope>NUCLEOTIDE SEQUENCE</scope>
    <source>
        <strain evidence="2">S7.9</strain>
    </source>
</reference>
<dbReference type="RefSeq" id="XP_007321195.1">
    <property type="nucleotide sequence ID" value="XM_007321133.1"/>
</dbReference>
<dbReference type="Proteomes" id="UP000008064">
    <property type="component" value="Unassembled WGS sequence"/>
</dbReference>
<dbReference type="GeneID" id="18812865"/>
<dbReference type="HOGENOM" id="CLU_858328_0_0_1"/>
<dbReference type="KEGG" id="sla:SERLADRAFT_410087"/>
<dbReference type="EMBL" id="GL945437">
    <property type="protein sequence ID" value="EGO22657.1"/>
    <property type="molecule type" value="Genomic_DNA"/>
</dbReference>
<feature type="compositionally biased region" description="Basic and acidic residues" evidence="1">
    <location>
        <begin position="134"/>
        <end position="152"/>
    </location>
</feature>
<protein>
    <submittedName>
        <fullName evidence="2">Uncharacterized protein</fullName>
    </submittedName>
</protein>
<proteinExistence type="predicted"/>
<feature type="region of interest" description="Disordered" evidence="1">
    <location>
        <begin position="134"/>
        <end position="159"/>
    </location>
</feature>
<evidence type="ECO:0000256" key="1">
    <source>
        <dbReference type="SAM" id="MobiDB-lite"/>
    </source>
</evidence>
<dbReference type="AlphaFoldDB" id="F8P3C6"/>